<comment type="caution">
    <text evidence="2">The sequence shown here is derived from an EMBL/GenBank/DDBJ whole genome shotgun (WGS) entry which is preliminary data.</text>
</comment>
<evidence type="ECO:0008006" key="4">
    <source>
        <dbReference type="Google" id="ProtNLM"/>
    </source>
</evidence>
<feature type="compositionally biased region" description="Polar residues" evidence="1">
    <location>
        <begin position="776"/>
        <end position="788"/>
    </location>
</feature>
<sequence>MARTRSQSREPSIEPRLVHRQARTVGEGTARNARQAQQQLEPLSEGPSEIPDDDGRQQSAASEDEEVSDADSAPIETYSQTELQILDPVEMESNLEELNAQARRLLGCFKTRTGQPDELQSLIRESQDPDSRQRQKADDCRRALEDTRAVFTRGGEYLKLDTILRAFLRKRSQQPLPKVSRPWRPDDVICKANLAILVHTIMTQSFGEGLVDDLVSLDESFPSPFVVGFTRPGVQTQAGYSAIVKATFEFALNLRTQLLVGMLDPDISQKAAAEMIQNAMLNFNKNHDDYGDDMEGIQSLQTALLDNSNAKGWDMLDPHAFESNEYADMIMQRTEEIKQLLFSDIENPFDDSSESLESGLTKLRERFPQERFRRYLLRWTSSRLSEIDSSIKRLGGIDEIVTALEDEIRQRLENPDAYNDEHLHQAASPSLESSALATNNNPPPVPASSTKIPARPSVLFRGRPSTSTAAPTPATAREGPMPNTAQNDIQIDNDITSSAALTQDHPRLTGKLARANEIDEQERYKRRFIDAQPNGVRITDDILASQPVLDTQEQASGRHEIEIDPTLDGDVEDPSEDEGFQTDQRNHPNHRPRPRSSAAPNQAPAPTGSTQSGRRRRTPELESPNKRQRKNPGQLREPFRSTGDDVIDSLRMASTLTKQYQAENRTIKPPKGRRPWGNDEVKALLELIRDNGPSWSMIKRIDQARGNSQLLAHRSAEHMRFKARDMKVLYLIAQRELPENLDLVALGKKEIEKLQKNNISYEQEPQRSRAYIPSLSPRTSPQRTSPEL</sequence>
<feature type="compositionally biased region" description="Low complexity" evidence="1">
    <location>
        <begin position="464"/>
        <end position="476"/>
    </location>
</feature>
<dbReference type="Proteomes" id="UP000767238">
    <property type="component" value="Unassembled WGS sequence"/>
</dbReference>
<evidence type="ECO:0000313" key="3">
    <source>
        <dbReference type="Proteomes" id="UP000767238"/>
    </source>
</evidence>
<feature type="compositionally biased region" description="Low complexity" evidence="1">
    <location>
        <begin position="428"/>
        <end position="437"/>
    </location>
</feature>
<organism evidence="2 3">
    <name type="scientific">Aureobasidium melanogenum</name>
    <name type="common">Aureobasidium pullulans var. melanogenum</name>
    <dbReference type="NCBI Taxonomy" id="46634"/>
    <lineage>
        <taxon>Eukaryota</taxon>
        <taxon>Fungi</taxon>
        <taxon>Dikarya</taxon>
        <taxon>Ascomycota</taxon>
        <taxon>Pezizomycotina</taxon>
        <taxon>Dothideomycetes</taxon>
        <taxon>Dothideomycetidae</taxon>
        <taxon>Dothideales</taxon>
        <taxon>Saccotheciaceae</taxon>
        <taxon>Aureobasidium</taxon>
    </lineage>
</organism>
<dbReference type="EMBL" id="JAHFYH010000067">
    <property type="protein sequence ID" value="KAH0216014.1"/>
    <property type="molecule type" value="Genomic_DNA"/>
</dbReference>
<feature type="region of interest" description="Disordered" evidence="1">
    <location>
        <begin position="428"/>
        <end position="488"/>
    </location>
</feature>
<name>A0A9P8K4E1_AURME</name>
<reference evidence="2" key="2">
    <citation type="submission" date="2021-08" db="EMBL/GenBank/DDBJ databases">
        <authorList>
            <person name="Gostincar C."/>
            <person name="Sun X."/>
            <person name="Song Z."/>
            <person name="Gunde-Cimerman N."/>
        </authorList>
    </citation>
    <scope>NUCLEOTIDE SEQUENCE</scope>
    <source>
        <strain evidence="2">EXF-8016</strain>
    </source>
</reference>
<dbReference type="OrthoDB" id="5398572at2759"/>
<feature type="non-terminal residue" evidence="2">
    <location>
        <position position="1"/>
    </location>
</feature>
<evidence type="ECO:0000256" key="1">
    <source>
        <dbReference type="SAM" id="MobiDB-lite"/>
    </source>
</evidence>
<feature type="region of interest" description="Disordered" evidence="1">
    <location>
        <begin position="552"/>
        <end position="647"/>
    </location>
</feature>
<feature type="compositionally biased region" description="Polar residues" evidence="1">
    <location>
        <begin position="32"/>
        <end position="41"/>
    </location>
</feature>
<proteinExistence type="predicted"/>
<feature type="compositionally biased region" description="Low complexity" evidence="1">
    <location>
        <begin position="595"/>
        <end position="606"/>
    </location>
</feature>
<dbReference type="AlphaFoldDB" id="A0A9P8K4E1"/>
<feature type="compositionally biased region" description="Acidic residues" evidence="1">
    <location>
        <begin position="563"/>
        <end position="580"/>
    </location>
</feature>
<feature type="compositionally biased region" description="Basic and acidic residues" evidence="1">
    <location>
        <begin position="7"/>
        <end position="17"/>
    </location>
</feature>
<gene>
    <name evidence="2" type="ORF">KCV03_g7788</name>
</gene>
<evidence type="ECO:0000313" key="2">
    <source>
        <dbReference type="EMBL" id="KAH0216014.1"/>
    </source>
</evidence>
<reference evidence="2" key="1">
    <citation type="journal article" date="2021" name="J Fungi (Basel)">
        <title>Virulence traits and population genomics of the black yeast Aureobasidium melanogenum.</title>
        <authorList>
            <person name="Cernosa A."/>
            <person name="Sun X."/>
            <person name="Gostincar C."/>
            <person name="Fang C."/>
            <person name="Gunde-Cimerman N."/>
            <person name="Song Z."/>
        </authorList>
    </citation>
    <scope>NUCLEOTIDE SEQUENCE</scope>
    <source>
        <strain evidence="2">EXF-8016</strain>
    </source>
</reference>
<protein>
    <recommendedName>
        <fullName evidence="4">Myb-like domain-containing protein</fullName>
    </recommendedName>
</protein>
<feature type="region of interest" description="Disordered" evidence="1">
    <location>
        <begin position="757"/>
        <end position="788"/>
    </location>
</feature>
<feature type="region of interest" description="Disordered" evidence="1">
    <location>
        <begin position="1"/>
        <end position="78"/>
    </location>
</feature>
<accession>A0A9P8K4E1</accession>